<feature type="compositionally biased region" description="Polar residues" evidence="1">
    <location>
        <begin position="461"/>
        <end position="470"/>
    </location>
</feature>
<feature type="compositionally biased region" description="Low complexity" evidence="1">
    <location>
        <begin position="257"/>
        <end position="270"/>
    </location>
</feature>
<feature type="compositionally biased region" description="Polar residues" evidence="1">
    <location>
        <begin position="682"/>
        <end position="693"/>
    </location>
</feature>
<feature type="compositionally biased region" description="Pro residues" evidence="1">
    <location>
        <begin position="500"/>
        <end position="516"/>
    </location>
</feature>
<feature type="compositionally biased region" description="Basic and acidic residues" evidence="1">
    <location>
        <begin position="1359"/>
        <end position="1369"/>
    </location>
</feature>
<feature type="compositionally biased region" description="Pro residues" evidence="1">
    <location>
        <begin position="668"/>
        <end position="679"/>
    </location>
</feature>
<comment type="caution">
    <text evidence="2">The sequence shown here is derived from an EMBL/GenBank/DDBJ whole genome shotgun (WGS) entry which is preliminary data.</text>
</comment>
<dbReference type="PANTHER" id="PTHR36721">
    <property type="entry name" value="PROLINE-RICH FAMILY PROTEIN"/>
    <property type="match status" value="1"/>
</dbReference>
<feature type="region of interest" description="Disordered" evidence="1">
    <location>
        <begin position="613"/>
        <end position="766"/>
    </location>
</feature>
<feature type="region of interest" description="Disordered" evidence="1">
    <location>
        <begin position="188"/>
        <end position="222"/>
    </location>
</feature>
<evidence type="ECO:0000313" key="2">
    <source>
        <dbReference type="EMBL" id="KAK4087061.1"/>
    </source>
</evidence>
<reference evidence="2 3" key="1">
    <citation type="journal article" date="2024" name="Microbiol. Resour. Announc.">
        <title>Genome annotations for the ascomycete fungi Trichoderma harzianum, Trichoderma aggressivum, and Purpureocillium lilacinum.</title>
        <authorList>
            <person name="Beijen E.P.W."/>
            <person name="Ohm R.A."/>
        </authorList>
    </citation>
    <scope>NUCLEOTIDE SEQUENCE [LARGE SCALE GENOMIC DNA]</scope>
    <source>
        <strain evidence="2 3">CBS 150709</strain>
    </source>
</reference>
<feature type="compositionally biased region" description="Low complexity" evidence="1">
    <location>
        <begin position="447"/>
        <end position="460"/>
    </location>
</feature>
<dbReference type="SUPFAM" id="SSF52047">
    <property type="entry name" value="RNI-like"/>
    <property type="match status" value="1"/>
</dbReference>
<feature type="compositionally biased region" description="Basic and acidic residues" evidence="1">
    <location>
        <begin position="625"/>
        <end position="660"/>
    </location>
</feature>
<evidence type="ECO:0008006" key="4">
    <source>
        <dbReference type="Google" id="ProtNLM"/>
    </source>
</evidence>
<evidence type="ECO:0000313" key="3">
    <source>
        <dbReference type="Proteomes" id="UP001287286"/>
    </source>
</evidence>
<dbReference type="Gene3D" id="3.80.10.10">
    <property type="entry name" value="Ribonuclease Inhibitor"/>
    <property type="match status" value="2"/>
</dbReference>
<feature type="region of interest" description="Disordered" evidence="1">
    <location>
        <begin position="253"/>
        <end position="550"/>
    </location>
</feature>
<dbReference type="PANTHER" id="PTHR36721:SF1">
    <property type="entry name" value="OS04G0446401 PROTEIN"/>
    <property type="match status" value="1"/>
</dbReference>
<feature type="region of interest" description="Disordered" evidence="1">
    <location>
        <begin position="1278"/>
        <end position="1307"/>
    </location>
</feature>
<feature type="region of interest" description="Disordered" evidence="1">
    <location>
        <begin position="55"/>
        <end position="74"/>
    </location>
</feature>
<sequence length="1547" mass="165758">MTEEGLELGRTTHRAPPTGAAVDAMEHANARAGSPSSAVVSALGSGGLHCIRNVQRADPLGGSPRPSAPRQHPATSLGLAARWRLVLATWNLNLPSNVDVRIGCLRCGYGQGCVELEGMLFASASPKNRCTGTGRDRSWSSGCPAAWHPHRTAPARPLHADVMGGKVAPLPTLPKHPPTLPAPAAFASRPSTTLPAGAAADPGLSDIQLRPPPIHPESLDPTLACAHPPSFLSPSPSASCTISTLAVLSSWHPPEQARTATASSTAPASAGPDRHRTCPRARQPVCADSRRRRRLTVPSPSAFPSGSARPPVNPPPLHPTTMEQVHGVDVSWMTHGSPKGKLALCAAPPGRRGDGPHKFNKSASSPPKTPAAAQPRAIPSAATNPRNPQGTVEAASNGDKTNGQPEPSPSNTTPSPGGGIARRLSRSGSIDKQPGPNGTPPGSRRNSWFSSISAKFSSSANTPPSISPQHYHSLHHLQVKEQQQNQQLDGTGPQPQGQNQPPPQSASTPAEPPPPKLHTTRNAVLPHAAKPDGSGPYTPAPPKSSQAGILGVFRRLSSSGGSGQAAAKLGNGLVDRVTLNVDQDRERCPISELKDAKLRRVSFCVDVEIAPMPKYADGDVAQRPAVDRTQKKKLIDKGEGEALKHPRVVEAQKEADEETPKPAAAKPVPVPTPSEPSPPVSAATNGVQENGTSPPDKDKDTTKKKEKKKKSEEERKARKEKRRRLAEDNGSVPIEIHYDTDDSSSENPSGAGTPKPPTTTTHPTTNPARIYRRCCQLRETPILKKITEQLSDSANSSPATGVVNKLDLTDYWLQLPDLITLGDYLAVVPVREIILENCGLSDEGLRVILAGLLAARQPSTSRRKKPTHEQEGHGGVVERVVLKNNKLGPDGWKHISLFLYMCRSLKYLDLSHIPFPRQSPACSNGTLPDGRQIPRGIADVFSKALAERLGGSTLEMLNIGETAPSMGQLRIIIEGVTKCGIRRLGLAHNLIDAEGVEVVAKYLAAGICEGLDLGGNDIREHMEPLAGALKEKDPLWALSLAGCNLTPSSLCKIIPSLVKLECFRFIDLSHNHDLFQSKPSAVGLLRRYLPKMEGLKRIHLEDVNMTSEQAIALVEVLPEVRTLAHINLLGNEELGKLADARTEEAQEEACALYASLLAATRVSRTLVCVDIEVPSDKAGEIVKAMAKQVVAYCLRNMERIPDAEINSAVASAMADSRSDGDARDPPYPDVLAHLVGHDVMDQELSEDNESAPDEDYVIGGTGVVKALTCCLKNHGDESGRQSGEFVRDAESGDVTTRPGLATGGKAKDMSKHLLAGARKIRIRLQPALNKAKAMPGDEQTLRKLMFLDNTLQGIIRRFEDEYPDTREPARQTVEASPERTPSEELSTSVPIGDDSAVAVSDGEDESEIHPPKSLSRSNSMAKVLAEEEGRVLRAGHRFRSGLVLRQDQIDLLSTIDGISEDPKHARMLEGLAEDIGGELLEKVKEKGAVRAFKEDKDVLFRSMRDSDPAHWELFLESQQKARANIKVASNEKNGEVIPPADESAIAD</sequence>
<protein>
    <recommendedName>
        <fullName evidence="4">Cell wall biogenesis protein Mhp1</fullName>
    </recommendedName>
</protein>
<feature type="compositionally biased region" description="Low complexity" evidence="1">
    <location>
        <begin position="482"/>
        <end position="499"/>
    </location>
</feature>
<feature type="compositionally biased region" description="Low complexity" evidence="1">
    <location>
        <begin position="362"/>
        <end position="382"/>
    </location>
</feature>
<name>A0ABR0BT81_PURLI</name>
<dbReference type="EMBL" id="JAWRVI010000035">
    <property type="protein sequence ID" value="KAK4087061.1"/>
    <property type="molecule type" value="Genomic_DNA"/>
</dbReference>
<feature type="compositionally biased region" description="Basic and acidic residues" evidence="1">
    <location>
        <begin position="1278"/>
        <end position="1290"/>
    </location>
</feature>
<dbReference type="InterPro" id="IPR032675">
    <property type="entry name" value="LRR_dom_sf"/>
</dbReference>
<feature type="compositionally biased region" description="Basic and acidic residues" evidence="1">
    <location>
        <begin position="695"/>
        <end position="717"/>
    </location>
</feature>
<feature type="region of interest" description="Disordered" evidence="1">
    <location>
        <begin position="1359"/>
        <end position="1419"/>
    </location>
</feature>
<dbReference type="SMART" id="SM00368">
    <property type="entry name" value="LRR_RI"/>
    <property type="match status" value="4"/>
</dbReference>
<evidence type="ECO:0000256" key="1">
    <source>
        <dbReference type="SAM" id="MobiDB-lite"/>
    </source>
</evidence>
<proteinExistence type="predicted"/>
<gene>
    <name evidence="2" type="ORF">Purlil1_8580</name>
</gene>
<organism evidence="2 3">
    <name type="scientific">Purpureocillium lilacinum</name>
    <name type="common">Paecilomyces lilacinus</name>
    <dbReference type="NCBI Taxonomy" id="33203"/>
    <lineage>
        <taxon>Eukaryota</taxon>
        <taxon>Fungi</taxon>
        <taxon>Dikarya</taxon>
        <taxon>Ascomycota</taxon>
        <taxon>Pezizomycotina</taxon>
        <taxon>Sordariomycetes</taxon>
        <taxon>Hypocreomycetidae</taxon>
        <taxon>Hypocreales</taxon>
        <taxon>Ophiocordycipitaceae</taxon>
        <taxon>Purpureocillium</taxon>
    </lineage>
</organism>
<accession>A0ABR0BT81</accession>
<dbReference type="Proteomes" id="UP001287286">
    <property type="component" value="Unassembled WGS sequence"/>
</dbReference>
<keyword evidence="3" id="KW-1185">Reference proteome</keyword>